<dbReference type="InterPro" id="IPR015424">
    <property type="entry name" value="PyrdxlP-dep_Trfase"/>
</dbReference>
<dbReference type="SUPFAM" id="SSF53383">
    <property type="entry name" value="PLP-dependent transferases"/>
    <property type="match status" value="1"/>
</dbReference>
<dbReference type="InterPro" id="IPR014710">
    <property type="entry name" value="RmlC-like_jellyroll"/>
</dbReference>
<feature type="non-terminal residue" evidence="5">
    <location>
        <position position="556"/>
    </location>
</feature>
<name>A0A6J4RXD8_9ACTN</name>
<keyword evidence="2" id="KW-0663">Pyridoxal phosphate</keyword>
<dbReference type="AlphaFoldDB" id="A0A6J4RXD8"/>
<dbReference type="InterPro" id="IPR015421">
    <property type="entry name" value="PyrdxlP-dep_Trfase_major"/>
</dbReference>
<feature type="domain" description="Cyclic nucleotide-binding" evidence="4">
    <location>
        <begin position="185"/>
        <end position="304"/>
    </location>
</feature>
<dbReference type="Gene3D" id="2.60.120.10">
    <property type="entry name" value="Jelly Rolls"/>
    <property type="match status" value="2"/>
</dbReference>
<organism evidence="5">
    <name type="scientific">uncultured Solirubrobacteraceae bacterium</name>
    <dbReference type="NCBI Taxonomy" id="1162706"/>
    <lineage>
        <taxon>Bacteria</taxon>
        <taxon>Bacillati</taxon>
        <taxon>Actinomycetota</taxon>
        <taxon>Thermoleophilia</taxon>
        <taxon>Solirubrobacterales</taxon>
        <taxon>Solirubrobacteraceae</taxon>
        <taxon>environmental samples</taxon>
    </lineage>
</organism>
<comment type="cofactor">
    <cofactor evidence="1">
        <name>pyridoxal 5'-phosphate</name>
        <dbReference type="ChEBI" id="CHEBI:597326"/>
    </cofactor>
</comment>
<dbReference type="InterPro" id="IPR000595">
    <property type="entry name" value="cNMP-bd_dom"/>
</dbReference>
<accession>A0A6J4RXD8</accession>
<dbReference type="Pfam" id="PF00027">
    <property type="entry name" value="cNMP_binding"/>
    <property type="match status" value="2"/>
</dbReference>
<protein>
    <submittedName>
        <fullName evidence="5">Cysteine desulfurase</fullName>
        <ecNumber evidence="5">2.8.1.7</ecNumber>
    </submittedName>
</protein>
<keyword evidence="5" id="KW-0808">Transferase</keyword>
<dbReference type="EC" id="2.8.1.7" evidence="5"/>
<dbReference type="SUPFAM" id="SSF51206">
    <property type="entry name" value="cAMP-binding domain-like"/>
    <property type="match status" value="2"/>
</dbReference>
<dbReference type="InterPro" id="IPR000192">
    <property type="entry name" value="Aminotrans_V_dom"/>
</dbReference>
<evidence type="ECO:0000256" key="1">
    <source>
        <dbReference type="ARBA" id="ARBA00001933"/>
    </source>
</evidence>
<evidence type="ECO:0000259" key="4">
    <source>
        <dbReference type="PROSITE" id="PS50042"/>
    </source>
</evidence>
<dbReference type="PANTHER" id="PTHR43586:SF8">
    <property type="entry name" value="CYSTEINE DESULFURASE 1, CHLOROPLASTIC"/>
    <property type="match status" value="1"/>
</dbReference>
<sequence length="556" mass="59724">MARESALEVLAGSELFADLDNDERRELASLLRPFSLSADGVLFRQGTPADRMYFVTSGRLAVHRIGARAIVPLAVSEPGAVLGEMALADATLHSGTAIALEPSTGLELDTGGFGVLRRLDRPLAHKVLDRLARHLCARVRAVTGAVAGDGNGDRDGDATSRDGGASPRWRAPSPARLALLRSCEFFAGFDDDHLLGVLERMRERTLADREIVFAAGAPGDALYVVAEGTVEVTLQRDELRVRLGVLGPGKVFGEVALVDGGPRSATCTALGDAIVLELDREAFATLSEAYSPLSLRLLEALIANLVAAHERLDRAREPLAAETRRPTRGTGDESAELLDPFAALAPAPEQRDALVELIGRSVIGDDLVLTGPFGPKRIVYADYTASGRSLSFIEDFIRREVLPLYANTHTESSATGLQTMRLRDDARGIVHAAVGGSGDDVVVFCGSGATAAIDKIVRTLGLRIPEALETRYGLSALIPRSERPVVFVGPYEHHSNELPWRESIAELRVIREDADGRLDLDHLREELELHADRPLKIGSFSAASNVTGILTDVEQV</sequence>
<dbReference type="InterPro" id="IPR018490">
    <property type="entry name" value="cNMP-bd_dom_sf"/>
</dbReference>
<proteinExistence type="predicted"/>
<dbReference type="Pfam" id="PF00266">
    <property type="entry name" value="Aminotran_5"/>
    <property type="match status" value="1"/>
</dbReference>
<dbReference type="CDD" id="cd00038">
    <property type="entry name" value="CAP_ED"/>
    <property type="match status" value="2"/>
</dbReference>
<gene>
    <name evidence="5" type="ORF">AVDCRST_MAG67-1128</name>
</gene>
<evidence type="ECO:0000256" key="3">
    <source>
        <dbReference type="SAM" id="MobiDB-lite"/>
    </source>
</evidence>
<reference evidence="5" key="1">
    <citation type="submission" date="2020-02" db="EMBL/GenBank/DDBJ databases">
        <authorList>
            <person name="Meier V. D."/>
        </authorList>
    </citation>
    <scope>NUCLEOTIDE SEQUENCE</scope>
    <source>
        <strain evidence="5">AVDCRST_MAG67</strain>
    </source>
</reference>
<evidence type="ECO:0000256" key="2">
    <source>
        <dbReference type="ARBA" id="ARBA00022898"/>
    </source>
</evidence>
<feature type="domain" description="Cyclic nucleotide-binding" evidence="4">
    <location>
        <begin position="15"/>
        <end position="113"/>
    </location>
</feature>
<dbReference type="Gene3D" id="3.40.640.10">
    <property type="entry name" value="Type I PLP-dependent aspartate aminotransferase-like (Major domain)"/>
    <property type="match status" value="1"/>
</dbReference>
<feature type="region of interest" description="Disordered" evidence="3">
    <location>
        <begin position="148"/>
        <end position="170"/>
    </location>
</feature>
<dbReference type="SMART" id="SM00100">
    <property type="entry name" value="cNMP"/>
    <property type="match status" value="2"/>
</dbReference>
<evidence type="ECO:0000313" key="5">
    <source>
        <dbReference type="EMBL" id="CAA9483706.1"/>
    </source>
</evidence>
<dbReference type="PANTHER" id="PTHR43586">
    <property type="entry name" value="CYSTEINE DESULFURASE"/>
    <property type="match status" value="1"/>
</dbReference>
<dbReference type="GO" id="GO:0031071">
    <property type="term" value="F:cysteine desulfurase activity"/>
    <property type="evidence" value="ECO:0007669"/>
    <property type="project" value="UniProtKB-EC"/>
</dbReference>
<feature type="compositionally biased region" description="Basic and acidic residues" evidence="3">
    <location>
        <begin position="151"/>
        <end position="160"/>
    </location>
</feature>
<dbReference type="PROSITE" id="PS50042">
    <property type="entry name" value="CNMP_BINDING_3"/>
    <property type="match status" value="2"/>
</dbReference>
<dbReference type="EMBL" id="CADCVQ010000050">
    <property type="protein sequence ID" value="CAA9483706.1"/>
    <property type="molecule type" value="Genomic_DNA"/>
</dbReference>